<dbReference type="AlphaFoldDB" id="A0A248UD75"/>
<name>A0A248UD75_9HYPH</name>
<dbReference type="SUPFAM" id="SSF48613">
    <property type="entry name" value="Heme oxygenase-like"/>
    <property type="match status" value="1"/>
</dbReference>
<dbReference type="Proteomes" id="UP000215256">
    <property type="component" value="Chromosome 2"/>
</dbReference>
<dbReference type="GO" id="GO:0006788">
    <property type="term" value="P:heme oxidation"/>
    <property type="evidence" value="ECO:0007669"/>
    <property type="project" value="InterPro"/>
</dbReference>
<dbReference type="InterPro" id="IPR016084">
    <property type="entry name" value="Haem_Oase-like_multi-hlx"/>
</dbReference>
<dbReference type="CDD" id="cd19166">
    <property type="entry name" value="HemeO-bac"/>
    <property type="match status" value="1"/>
</dbReference>
<dbReference type="KEGG" id="och:CES85_5409"/>
<gene>
    <name evidence="1" type="ORF">CES85_5409</name>
</gene>
<dbReference type="EMBL" id="CP022603">
    <property type="protein sequence ID" value="ASV84614.1"/>
    <property type="molecule type" value="Genomic_DNA"/>
</dbReference>
<dbReference type="Pfam" id="PF01126">
    <property type="entry name" value="Heme_oxygenase"/>
    <property type="match status" value="1"/>
</dbReference>
<protein>
    <submittedName>
        <fullName evidence="1">Heme oxygenase family protein</fullName>
    </submittedName>
</protein>
<evidence type="ECO:0000313" key="2">
    <source>
        <dbReference type="Proteomes" id="UP000215256"/>
    </source>
</evidence>
<reference evidence="1 2" key="1">
    <citation type="submission" date="2017-07" db="EMBL/GenBank/DDBJ databases">
        <title>Phylogenetic study on the rhizospheric bacterium Ochrobactrum sp. A44.</title>
        <authorList>
            <person name="Krzyzanowska D.M."/>
            <person name="Ossowicki A."/>
            <person name="Rajewska M."/>
            <person name="Maciag T."/>
            <person name="Kaczynski Z."/>
            <person name="Czerwicka M."/>
            <person name="Jafra S."/>
        </authorList>
    </citation>
    <scope>NUCLEOTIDE SEQUENCE [LARGE SCALE GENOMIC DNA]</scope>
    <source>
        <strain evidence="1 2">A44</strain>
    </source>
</reference>
<accession>A0A248UD75</accession>
<dbReference type="InterPro" id="IPR016053">
    <property type="entry name" value="Haem_Oase-like"/>
</dbReference>
<sequence length="205" mass="22641">MTDATVLKQSVALPRSKRLKARTTGTHERLDQSIMASDPFASRERYALFVEVQYQFHRDIDALYDAAALDALLPDLQGRRRFGLVGQDLIDLDFDLPAADGEPSFPAGHDIDLATALGWLYVAEGSNLGAAFLLKEALKLGLSEELGARHLAGAPEGRGLHWRTFTAALDEIELSDAEEERVFAAAEAAFRRVHALVRTIFHDRL</sequence>
<dbReference type="RefSeq" id="WP_095445300.1">
    <property type="nucleotide sequence ID" value="NZ_CP022603.1"/>
</dbReference>
<dbReference type="GO" id="GO:0004392">
    <property type="term" value="F:heme oxygenase (decyclizing) activity"/>
    <property type="evidence" value="ECO:0007669"/>
    <property type="project" value="InterPro"/>
</dbReference>
<dbReference type="Gene3D" id="1.20.910.10">
    <property type="entry name" value="Heme oxygenase-like"/>
    <property type="match status" value="1"/>
</dbReference>
<organism evidence="1 2">
    <name type="scientific">Ochrobactrum quorumnocens</name>
    <dbReference type="NCBI Taxonomy" id="271865"/>
    <lineage>
        <taxon>Bacteria</taxon>
        <taxon>Pseudomonadati</taxon>
        <taxon>Pseudomonadota</taxon>
        <taxon>Alphaproteobacteria</taxon>
        <taxon>Hyphomicrobiales</taxon>
        <taxon>Brucellaceae</taxon>
        <taxon>Brucella/Ochrobactrum group</taxon>
        <taxon>Ochrobactrum</taxon>
    </lineage>
</organism>
<proteinExistence type="predicted"/>
<dbReference type="OrthoDB" id="9149607at2"/>
<evidence type="ECO:0000313" key="1">
    <source>
        <dbReference type="EMBL" id="ASV84614.1"/>
    </source>
</evidence>